<feature type="transmembrane region" description="Helical" evidence="1">
    <location>
        <begin position="144"/>
        <end position="162"/>
    </location>
</feature>
<protein>
    <recommendedName>
        <fullName evidence="4">Glycosyltransferase RgtA/B/C/D-like domain-containing protein</fullName>
    </recommendedName>
</protein>
<feature type="transmembrane region" description="Helical" evidence="1">
    <location>
        <begin position="281"/>
        <end position="302"/>
    </location>
</feature>
<evidence type="ECO:0008006" key="4">
    <source>
        <dbReference type="Google" id="ProtNLM"/>
    </source>
</evidence>
<feature type="transmembrane region" description="Helical" evidence="1">
    <location>
        <begin position="314"/>
        <end position="334"/>
    </location>
</feature>
<keyword evidence="3" id="KW-1185">Reference proteome</keyword>
<proteinExistence type="predicted"/>
<evidence type="ECO:0000313" key="2">
    <source>
        <dbReference type="EMBL" id="MXP44323.1"/>
    </source>
</evidence>
<name>A0A845AXT3_9SPHN</name>
<dbReference type="Proteomes" id="UP000431922">
    <property type="component" value="Unassembled WGS sequence"/>
</dbReference>
<reference evidence="2 3" key="1">
    <citation type="submission" date="2019-12" db="EMBL/GenBank/DDBJ databases">
        <title>Genomic-based taxomic classification of the family Erythrobacteraceae.</title>
        <authorList>
            <person name="Xu L."/>
        </authorList>
    </citation>
    <scope>NUCLEOTIDE SEQUENCE [LARGE SCALE GENOMIC DNA]</scope>
    <source>
        <strain evidence="2 3">KCTC 42453</strain>
    </source>
</reference>
<keyword evidence="1" id="KW-1133">Transmembrane helix</keyword>
<feature type="transmembrane region" description="Helical" evidence="1">
    <location>
        <begin position="215"/>
        <end position="237"/>
    </location>
</feature>
<keyword evidence="1" id="KW-0472">Membrane</keyword>
<feature type="transmembrane region" description="Helical" evidence="1">
    <location>
        <begin position="370"/>
        <end position="389"/>
    </location>
</feature>
<dbReference type="OrthoDB" id="7463529at2"/>
<feature type="transmembrane region" description="Helical" evidence="1">
    <location>
        <begin position="174"/>
        <end position="195"/>
    </location>
</feature>
<organism evidence="2 3">
    <name type="scientific">Allopontixanthobacter sediminis</name>
    <dbReference type="NCBI Taxonomy" id="1689985"/>
    <lineage>
        <taxon>Bacteria</taxon>
        <taxon>Pseudomonadati</taxon>
        <taxon>Pseudomonadota</taxon>
        <taxon>Alphaproteobacteria</taxon>
        <taxon>Sphingomonadales</taxon>
        <taxon>Erythrobacteraceae</taxon>
        <taxon>Allopontixanthobacter</taxon>
    </lineage>
</organism>
<evidence type="ECO:0000313" key="3">
    <source>
        <dbReference type="Proteomes" id="UP000431922"/>
    </source>
</evidence>
<feature type="transmembrane region" description="Helical" evidence="1">
    <location>
        <begin position="340"/>
        <end position="358"/>
    </location>
</feature>
<dbReference type="PROSITE" id="PS51257">
    <property type="entry name" value="PROKAR_LIPOPROTEIN"/>
    <property type="match status" value="1"/>
</dbReference>
<keyword evidence="1" id="KW-0812">Transmembrane</keyword>
<feature type="transmembrane region" description="Helical" evidence="1">
    <location>
        <begin position="20"/>
        <end position="40"/>
    </location>
</feature>
<dbReference type="AlphaFoldDB" id="A0A845AXT3"/>
<feature type="transmembrane region" description="Helical" evidence="1">
    <location>
        <begin position="112"/>
        <end position="132"/>
    </location>
</feature>
<dbReference type="EMBL" id="WTYL01000002">
    <property type="protein sequence ID" value="MXP44323.1"/>
    <property type="molecule type" value="Genomic_DNA"/>
</dbReference>
<evidence type="ECO:0000256" key="1">
    <source>
        <dbReference type="SAM" id="Phobius"/>
    </source>
</evidence>
<dbReference type="RefSeq" id="WP_160755931.1">
    <property type="nucleotide sequence ID" value="NZ_WTYL01000002.1"/>
</dbReference>
<accession>A0A845AXT3</accession>
<comment type="caution">
    <text evidence="2">The sequence shown here is derived from an EMBL/GenBank/DDBJ whole genome shotgun (WGS) entry which is preliminary data.</text>
</comment>
<sequence>MGADGKTPEMRAKWISHLPLWIVLAFTACIAGRSLTFPINRDEHMFVTAAQQLPQGDLYRDLGYTHLPNLALLFSAIFEASGTEHFLLSARLVVIASWAFALLVLWRIGLRLGASTLAVVTSMALLACNITLLGPPGMLATNSFLPIPFAFLAFYFLLGALSPDLPRRRRFAEAFLAGVTTSIAIGLKANFIIMAPGVFLACLLAARSQPLMERIRLQCLPLGIGGILGGLPSILALARDAEATIAHTVSYFTVLHTSFWGDSDEPKVMSINGKLLLAEEVWLGGTTMLAAVGILVFAFRSYRGGGGEGVRQVLFRWPVLLAGSLALCGVAVSFVPTPSFPQYFVPPIPFLILTFLALCPAAPGVPRTEYPILSALLVTALIAGSLRLIPGLVDLARPGSWTGLKTNRVMNAALDDANVAPDARIATMSPVLALEGGRQIYSEFAAGQFVYRVAPYMTQAVRQYYRTTSPAELTRFLDASPPDAILVDTSETIESTLVDYARSRGMREVPVDRTIGSPRFRLFVPASRHTAPEGRPNSQ</sequence>
<feature type="transmembrane region" description="Helical" evidence="1">
    <location>
        <begin position="86"/>
        <end position="105"/>
    </location>
</feature>
<gene>
    <name evidence="2" type="ORF">GRI65_07625</name>
</gene>